<gene>
    <name evidence="1" type="ORF">CKAH01_13624</name>
</gene>
<comment type="caution">
    <text evidence="1">The sequence shown here is derived from an EMBL/GenBank/DDBJ whole genome shotgun (WGS) entry which is preliminary data.</text>
</comment>
<evidence type="ECO:0000313" key="2">
    <source>
        <dbReference type="Proteomes" id="UP001281614"/>
    </source>
</evidence>
<sequence length="322" mass="36964">MKAYNFRQGIVDGKTLQTARGEFIRRNLGSTHSWTLSEGVAAVRLDNVMRKLSQSIADELLSNLEAHVLKGQDTPIAQTELCRIQKSLYRMETFCFNDVALHNISWGHQEVRYASDYYNEHTEYLLSRGVQFIDQLLCTSDFEQRRTLMGGDNIRSCSAAFLFVALETYAESAIHVRRSALTEEKKAALLSRTAMLGDPDPAIERVWNWSHAGYFSDDKSQADLTMYETFRPLRACGYVFWDVDIIEQTGWLEQDFEDITLDVGEEIYDDVPSQMSEIRSWVIRSKLYTEGSRGYWGGNPDTTAIDESQQWRLKAITSREDI</sequence>
<reference evidence="1" key="1">
    <citation type="submission" date="2023-02" db="EMBL/GenBank/DDBJ databases">
        <title>Colletotrichum kahawae CIFC_Que2 genome sequencing and assembly.</title>
        <authorList>
            <person name="Baroncelli R."/>
        </authorList>
    </citation>
    <scope>NUCLEOTIDE SEQUENCE</scope>
    <source>
        <strain evidence="1">CIFC_Que2</strain>
    </source>
</reference>
<dbReference type="EMBL" id="VYYT01000059">
    <property type="protein sequence ID" value="KAK2773080.1"/>
    <property type="molecule type" value="Genomic_DNA"/>
</dbReference>
<proteinExistence type="predicted"/>
<name>A0AAD9YQ76_COLKA</name>
<dbReference type="AlphaFoldDB" id="A0AAD9YQ76"/>
<evidence type="ECO:0000313" key="1">
    <source>
        <dbReference type="EMBL" id="KAK2773080.1"/>
    </source>
</evidence>
<protein>
    <submittedName>
        <fullName evidence="1">Uncharacterized protein</fullName>
    </submittedName>
</protein>
<keyword evidence="2" id="KW-1185">Reference proteome</keyword>
<organism evidence="1 2">
    <name type="scientific">Colletotrichum kahawae</name>
    <name type="common">Coffee berry disease fungus</name>
    <dbReference type="NCBI Taxonomy" id="34407"/>
    <lineage>
        <taxon>Eukaryota</taxon>
        <taxon>Fungi</taxon>
        <taxon>Dikarya</taxon>
        <taxon>Ascomycota</taxon>
        <taxon>Pezizomycotina</taxon>
        <taxon>Sordariomycetes</taxon>
        <taxon>Hypocreomycetidae</taxon>
        <taxon>Glomerellales</taxon>
        <taxon>Glomerellaceae</taxon>
        <taxon>Colletotrichum</taxon>
        <taxon>Colletotrichum gloeosporioides species complex</taxon>
    </lineage>
</organism>
<accession>A0AAD9YQ76</accession>
<dbReference type="Proteomes" id="UP001281614">
    <property type="component" value="Unassembled WGS sequence"/>
</dbReference>